<proteinExistence type="predicted"/>
<protein>
    <submittedName>
        <fullName evidence="2">Uncharacterized protein</fullName>
    </submittedName>
</protein>
<keyword evidence="3" id="KW-1185">Reference proteome</keyword>
<evidence type="ECO:0000313" key="2">
    <source>
        <dbReference type="EMBL" id="MBM9506887.1"/>
    </source>
</evidence>
<feature type="region of interest" description="Disordered" evidence="1">
    <location>
        <begin position="1"/>
        <end position="32"/>
    </location>
</feature>
<sequence length="111" mass="11712">MHRGSRTSGLAAGCADTGTRRPPRTSMRLAAGNPQAGAYGLGIKRVPGEHGAMRGHDGCAPLHATFAWNSQDGRSVQLFPAENLTRYAGLHGNSANAIDKARTAFEEAARR</sequence>
<gene>
    <name evidence="2" type="ORF">ITX44_20520</name>
</gene>
<dbReference type="EMBL" id="JADKYB010000010">
    <property type="protein sequence ID" value="MBM9506887.1"/>
    <property type="molecule type" value="Genomic_DNA"/>
</dbReference>
<reference evidence="2 3" key="1">
    <citation type="submission" date="2021-01" db="EMBL/GenBank/DDBJ databases">
        <title>Streptomyces acididurans sp. nov., isolated from a peat swamp forest soil.</title>
        <authorList>
            <person name="Chantavorakit T."/>
            <person name="Duangmal K."/>
        </authorList>
    </citation>
    <scope>NUCLEOTIDE SEQUENCE [LARGE SCALE GENOMIC DNA]</scope>
    <source>
        <strain evidence="2 3">KK5PA1</strain>
    </source>
</reference>
<evidence type="ECO:0000313" key="3">
    <source>
        <dbReference type="Proteomes" id="UP000749040"/>
    </source>
</evidence>
<organism evidence="2 3">
    <name type="scientific">Actinacidiphila acididurans</name>
    <dbReference type="NCBI Taxonomy" id="2784346"/>
    <lineage>
        <taxon>Bacteria</taxon>
        <taxon>Bacillati</taxon>
        <taxon>Actinomycetota</taxon>
        <taxon>Actinomycetes</taxon>
        <taxon>Kitasatosporales</taxon>
        <taxon>Streptomycetaceae</taxon>
        <taxon>Actinacidiphila</taxon>
    </lineage>
</organism>
<evidence type="ECO:0000256" key="1">
    <source>
        <dbReference type="SAM" id="MobiDB-lite"/>
    </source>
</evidence>
<dbReference type="RefSeq" id="WP_205358744.1">
    <property type="nucleotide sequence ID" value="NZ_JADKYB010000010.1"/>
</dbReference>
<accession>A0ABS2TVT4</accession>
<name>A0ABS2TVT4_9ACTN</name>
<comment type="caution">
    <text evidence="2">The sequence shown here is derived from an EMBL/GenBank/DDBJ whole genome shotgun (WGS) entry which is preliminary data.</text>
</comment>
<dbReference type="Proteomes" id="UP000749040">
    <property type="component" value="Unassembled WGS sequence"/>
</dbReference>